<dbReference type="Gene3D" id="3.90.550.10">
    <property type="entry name" value="Spore Coat Polysaccharide Biosynthesis Protein SpsA, Chain A"/>
    <property type="match status" value="1"/>
</dbReference>
<evidence type="ECO:0000256" key="5">
    <source>
        <dbReference type="ARBA" id="ARBA00022695"/>
    </source>
</evidence>
<dbReference type="Pfam" id="PF01704">
    <property type="entry name" value="UDPGP"/>
    <property type="match status" value="1"/>
</dbReference>
<evidence type="ECO:0000256" key="6">
    <source>
        <dbReference type="ARBA" id="ARBA00048493"/>
    </source>
</evidence>
<evidence type="ECO:0000256" key="3">
    <source>
        <dbReference type="ARBA" id="ARBA00012457"/>
    </source>
</evidence>
<comment type="similarity">
    <text evidence="2">Belongs to the UDPGP type 1 family.</text>
</comment>
<comment type="catalytic activity">
    <reaction evidence="6">
        <text>N-acetyl-alpha-D-glucosamine 1-phosphate + UTP + H(+) = UDP-N-acetyl-alpha-D-glucosamine + diphosphate</text>
        <dbReference type="Rhea" id="RHEA:13509"/>
        <dbReference type="ChEBI" id="CHEBI:15378"/>
        <dbReference type="ChEBI" id="CHEBI:33019"/>
        <dbReference type="ChEBI" id="CHEBI:46398"/>
        <dbReference type="ChEBI" id="CHEBI:57705"/>
        <dbReference type="ChEBI" id="CHEBI:57776"/>
        <dbReference type="EC" id="2.7.7.23"/>
    </reaction>
</comment>
<dbReference type="EMBL" id="NNAY01002844">
    <property type="protein sequence ID" value="OXU20450.1"/>
    <property type="molecule type" value="Genomic_DNA"/>
</dbReference>
<evidence type="ECO:0000313" key="8">
    <source>
        <dbReference type="Proteomes" id="UP000215335"/>
    </source>
</evidence>
<dbReference type="STRING" id="543379.A0A232EQ16"/>
<dbReference type="CDD" id="cd04193">
    <property type="entry name" value="UDPGlcNAc_PPase"/>
    <property type="match status" value="1"/>
</dbReference>
<dbReference type="FunFam" id="3.90.550.10:FF:000075">
    <property type="entry name" value="Probable UDP-N-acetylglucosamine pyrophosphorylase"/>
    <property type="match status" value="1"/>
</dbReference>
<comment type="pathway">
    <text evidence="1">Nucleotide-sugar biosynthesis; UDP-N-acetyl-alpha-D-glucosamine biosynthesis; UDP-N-acetyl-alpha-D-glucosamine from N-acetyl-alpha-D-glucosamine 1-phosphate: step 1/1.</text>
</comment>
<dbReference type="PANTHER" id="PTHR11952">
    <property type="entry name" value="UDP- GLUCOSE PYROPHOSPHORYLASE"/>
    <property type="match status" value="1"/>
</dbReference>
<evidence type="ECO:0000256" key="2">
    <source>
        <dbReference type="ARBA" id="ARBA00010401"/>
    </source>
</evidence>
<evidence type="ECO:0000256" key="1">
    <source>
        <dbReference type="ARBA" id="ARBA00005208"/>
    </source>
</evidence>
<protein>
    <recommendedName>
        <fullName evidence="3">UDP-N-acetylglucosamine diphosphorylase</fullName>
        <ecNumber evidence="3">2.7.7.23</ecNumber>
    </recommendedName>
</protein>
<keyword evidence="4" id="KW-0808">Transferase</keyword>
<dbReference type="PANTHER" id="PTHR11952:SF2">
    <property type="entry name" value="LD24639P"/>
    <property type="match status" value="1"/>
</dbReference>
<dbReference type="Proteomes" id="UP000215335">
    <property type="component" value="Unassembled WGS sequence"/>
</dbReference>
<dbReference type="AlphaFoldDB" id="A0A232EQ16"/>
<dbReference type="InterPro" id="IPR039741">
    <property type="entry name" value="UDP-sugar_pyrophosphorylase"/>
</dbReference>
<dbReference type="SUPFAM" id="SSF53448">
    <property type="entry name" value="Nucleotide-diphospho-sugar transferases"/>
    <property type="match status" value="1"/>
</dbReference>
<dbReference type="InterPro" id="IPR002618">
    <property type="entry name" value="UDPGP_fam"/>
</dbReference>
<dbReference type="GO" id="GO:0003977">
    <property type="term" value="F:UDP-N-acetylglucosamine diphosphorylase activity"/>
    <property type="evidence" value="ECO:0007669"/>
    <property type="project" value="UniProtKB-EC"/>
</dbReference>
<sequence>MSYTKLKTLLEKHNQEHLLQFWDNISEKEQELLVNELTSLNIPEITSIFHRAKSSDDAKEQLIDNKIKPIPPNTIESIQQSSLEKLDSYENIGLQEIADGKVAVILLAGGQGTRLGVDFPKGMFNIKLPSERTLFHLQALRIKSLQNLAKRKLGKSKDITWYIMTSDATHDSTVDYFETNDHFGLNKNNIIAFKQGTLPCFKFDGKIILDDKYRISKAPDGNGGLYTALKNEGIINDMKSRGINSVHAFSVDNILVKVADPVFLGFCISRSADCGVKVVKKRSADEPVGVVCQVDEKYRVVEYSEILPSTAELQNDKGELVFNAGNICNHYFTVSFLDEIANKYENSLDLHIAKKKIPFLNESGNKIKPDKPNGIKVEKFVFDVFKYSNNFAVWEVIRENEFSALKNSNEAGVDCPSTARSDILNLHKRWLLNAGAKSVEGDVEVCPLVSYNGENLSDLVNNKSLQGPQCLMSSDYTY</sequence>
<reference evidence="7 8" key="1">
    <citation type="journal article" date="2017" name="Curr. Biol.">
        <title>The Evolution of Venom by Co-option of Single-Copy Genes.</title>
        <authorList>
            <person name="Martinson E.O."/>
            <person name="Mrinalini"/>
            <person name="Kelkar Y.D."/>
            <person name="Chang C.H."/>
            <person name="Werren J.H."/>
        </authorList>
    </citation>
    <scope>NUCLEOTIDE SEQUENCE [LARGE SCALE GENOMIC DNA]</scope>
    <source>
        <strain evidence="7 8">Alberta</strain>
        <tissue evidence="7">Whole body</tissue>
    </source>
</reference>
<comment type="caution">
    <text evidence="7">The sequence shown here is derived from an EMBL/GenBank/DDBJ whole genome shotgun (WGS) entry which is preliminary data.</text>
</comment>
<accession>A0A232EQ16</accession>
<dbReference type="GO" id="GO:0006048">
    <property type="term" value="P:UDP-N-acetylglucosamine biosynthetic process"/>
    <property type="evidence" value="ECO:0007669"/>
    <property type="project" value="TreeGrafter"/>
</dbReference>
<organism evidence="7 8">
    <name type="scientific">Trichomalopsis sarcophagae</name>
    <dbReference type="NCBI Taxonomy" id="543379"/>
    <lineage>
        <taxon>Eukaryota</taxon>
        <taxon>Metazoa</taxon>
        <taxon>Ecdysozoa</taxon>
        <taxon>Arthropoda</taxon>
        <taxon>Hexapoda</taxon>
        <taxon>Insecta</taxon>
        <taxon>Pterygota</taxon>
        <taxon>Neoptera</taxon>
        <taxon>Endopterygota</taxon>
        <taxon>Hymenoptera</taxon>
        <taxon>Apocrita</taxon>
        <taxon>Proctotrupomorpha</taxon>
        <taxon>Chalcidoidea</taxon>
        <taxon>Pteromalidae</taxon>
        <taxon>Pteromalinae</taxon>
        <taxon>Trichomalopsis</taxon>
    </lineage>
</organism>
<evidence type="ECO:0000313" key="7">
    <source>
        <dbReference type="EMBL" id="OXU20450.1"/>
    </source>
</evidence>
<gene>
    <name evidence="7" type="ORF">TSAR_003379</name>
</gene>
<evidence type="ECO:0000256" key="4">
    <source>
        <dbReference type="ARBA" id="ARBA00022679"/>
    </source>
</evidence>
<dbReference type="EC" id="2.7.7.23" evidence="3"/>
<name>A0A232EQ16_9HYME</name>
<dbReference type="OrthoDB" id="532420at2759"/>
<keyword evidence="8" id="KW-1185">Reference proteome</keyword>
<keyword evidence="5" id="KW-0548">Nucleotidyltransferase</keyword>
<dbReference type="InterPro" id="IPR029044">
    <property type="entry name" value="Nucleotide-diphossugar_trans"/>
</dbReference>
<proteinExistence type="inferred from homology"/>